<dbReference type="GO" id="GO:0005524">
    <property type="term" value="F:ATP binding"/>
    <property type="evidence" value="ECO:0007669"/>
    <property type="project" value="UniProtKB-UniRule"/>
</dbReference>
<comment type="function">
    <text evidence="10 11">Involved in cell wall formation. Catalyzes the final step in the synthesis of UDP-N-acetylmuramoyl-pentapeptide, the precursor of murein.</text>
</comment>
<dbReference type="GO" id="GO:0047480">
    <property type="term" value="F:UDP-N-acetylmuramoyl-tripeptide-D-alanyl-D-alanine ligase activity"/>
    <property type="evidence" value="ECO:0007669"/>
    <property type="project" value="UniProtKB-UniRule"/>
</dbReference>
<sequence length="474" mass="49637">MIRLKAAEIVLCTGGTLIYGSLDARVNGVGIDSRAIVFGDLFIPLKGTTDGHAYIEDAIRAGAAGFLIESGAVSRGMTPPAGAQFAVEVGDTLRAFQAIAAYYRAKLSATVIGVTGSTGKTTTKDMLTGVLSKSMNVVSTTKNYNNEIGVPLTILKADLDTSALVVEMGMRGLGQIKELADIAAPDIGVITNIGEAHMELLGSSEKIAYAKAELIEAISVDGAAVLNADCAWSTSISNRTSARIITYGIADGDVCASGIEVDQLGRAAFGLTIGDSSSYRVRLAVPGRHNVYNALAAIAVGIELGLSIDSIRLALAECKPTSMRMEIVTTERDVLILNDAYNANPVSMEAALSTLMDIETKGRRIAVLGDMLELGPVSREAHRRIGEVVAVLGVDILIAVGVEGRLIAEAAVRAGMSNKAVIACMDVHTATQVLGQLGVERDAVLVKASRAMGLEKIVEALVAYDEAEFRTQNP</sequence>
<accession>A0A1F2UPH8</accession>
<dbReference type="Gene3D" id="3.90.190.20">
    <property type="entry name" value="Mur ligase, C-terminal domain"/>
    <property type="match status" value="1"/>
</dbReference>
<name>A0A1F2UPH8_9ACTN</name>
<dbReference type="NCBIfam" id="TIGR01143">
    <property type="entry name" value="murF"/>
    <property type="match status" value="1"/>
</dbReference>
<dbReference type="GO" id="GO:0009252">
    <property type="term" value="P:peptidoglycan biosynthetic process"/>
    <property type="evidence" value="ECO:0007669"/>
    <property type="project" value="UniProtKB-UniRule"/>
</dbReference>
<evidence type="ECO:0000259" key="13">
    <source>
        <dbReference type="Pfam" id="PF02875"/>
    </source>
</evidence>
<dbReference type="GO" id="GO:0008360">
    <property type="term" value="P:regulation of cell shape"/>
    <property type="evidence" value="ECO:0007669"/>
    <property type="project" value="UniProtKB-KW"/>
</dbReference>
<evidence type="ECO:0000256" key="11">
    <source>
        <dbReference type="RuleBase" id="RU004136"/>
    </source>
</evidence>
<evidence type="ECO:0000256" key="8">
    <source>
        <dbReference type="ARBA" id="ARBA00023306"/>
    </source>
</evidence>
<dbReference type="EMBL" id="MELI01000029">
    <property type="protein sequence ID" value="OFW34857.1"/>
    <property type="molecule type" value="Genomic_DNA"/>
</dbReference>
<dbReference type="GO" id="GO:0071555">
    <property type="term" value="P:cell wall organization"/>
    <property type="evidence" value="ECO:0007669"/>
    <property type="project" value="UniProtKB-KW"/>
</dbReference>
<dbReference type="Pfam" id="PF08245">
    <property type="entry name" value="Mur_ligase_M"/>
    <property type="match status" value="1"/>
</dbReference>
<dbReference type="PANTHER" id="PTHR43024">
    <property type="entry name" value="UDP-N-ACETYLMURAMOYL-TRIPEPTIDE--D-ALANYL-D-ALANINE LIGASE"/>
    <property type="match status" value="1"/>
</dbReference>
<keyword evidence="9 10" id="KW-0961">Cell wall biogenesis/degradation</keyword>
<evidence type="ECO:0000313" key="16">
    <source>
        <dbReference type="Proteomes" id="UP000178086"/>
    </source>
</evidence>
<dbReference type="Gene3D" id="3.40.1390.10">
    <property type="entry name" value="MurE/MurF, N-terminal domain"/>
    <property type="match status" value="1"/>
</dbReference>
<keyword evidence="7 10" id="KW-0573">Peptidoglycan synthesis</keyword>
<dbReference type="InterPro" id="IPR051046">
    <property type="entry name" value="MurCDEF_CellWall_CoF430Synth"/>
</dbReference>
<dbReference type="InterPro" id="IPR000713">
    <property type="entry name" value="Mur_ligase_N"/>
</dbReference>
<dbReference type="EC" id="6.3.2.10" evidence="10 11"/>
<dbReference type="UniPathway" id="UPA00219"/>
<proteinExistence type="inferred from homology"/>
<evidence type="ECO:0000256" key="4">
    <source>
        <dbReference type="ARBA" id="ARBA00022741"/>
    </source>
</evidence>
<dbReference type="InterPro" id="IPR004101">
    <property type="entry name" value="Mur_ligase_C"/>
</dbReference>
<dbReference type="AlphaFoldDB" id="A0A1F2UPH8"/>
<protein>
    <recommendedName>
        <fullName evidence="10 11">UDP-N-acetylmuramoyl-tripeptide--D-alanyl-D-alanine ligase</fullName>
        <ecNumber evidence="10 11">6.3.2.10</ecNumber>
    </recommendedName>
    <alternativeName>
        <fullName evidence="10">D-alanyl-D-alanine-adding enzyme</fullName>
    </alternativeName>
</protein>
<dbReference type="InterPro" id="IPR036615">
    <property type="entry name" value="Mur_ligase_C_dom_sf"/>
</dbReference>
<keyword evidence="3 10" id="KW-0132">Cell division</keyword>
<keyword evidence="6 10" id="KW-0133">Cell shape</keyword>
<evidence type="ECO:0000256" key="7">
    <source>
        <dbReference type="ARBA" id="ARBA00022984"/>
    </source>
</evidence>
<dbReference type="HAMAP" id="MF_02019">
    <property type="entry name" value="MurF"/>
    <property type="match status" value="1"/>
</dbReference>
<evidence type="ECO:0000259" key="12">
    <source>
        <dbReference type="Pfam" id="PF01225"/>
    </source>
</evidence>
<dbReference type="SUPFAM" id="SSF53244">
    <property type="entry name" value="MurD-like peptide ligases, peptide-binding domain"/>
    <property type="match status" value="1"/>
</dbReference>
<comment type="catalytic activity">
    <reaction evidence="10 11">
        <text>D-alanyl-D-alanine + UDP-N-acetyl-alpha-D-muramoyl-L-alanyl-gamma-D-glutamyl-meso-2,6-diaminopimelate + ATP = UDP-N-acetyl-alpha-D-muramoyl-L-alanyl-gamma-D-glutamyl-meso-2,6-diaminopimeloyl-D-alanyl-D-alanine + ADP + phosphate + H(+)</text>
        <dbReference type="Rhea" id="RHEA:28374"/>
        <dbReference type="ChEBI" id="CHEBI:15378"/>
        <dbReference type="ChEBI" id="CHEBI:30616"/>
        <dbReference type="ChEBI" id="CHEBI:43474"/>
        <dbReference type="ChEBI" id="CHEBI:57822"/>
        <dbReference type="ChEBI" id="CHEBI:61386"/>
        <dbReference type="ChEBI" id="CHEBI:83905"/>
        <dbReference type="ChEBI" id="CHEBI:456216"/>
        <dbReference type="EC" id="6.3.2.10"/>
    </reaction>
</comment>
<evidence type="ECO:0000313" key="15">
    <source>
        <dbReference type="EMBL" id="OFW34857.1"/>
    </source>
</evidence>
<evidence type="ECO:0000256" key="5">
    <source>
        <dbReference type="ARBA" id="ARBA00022840"/>
    </source>
</evidence>
<dbReference type="Proteomes" id="UP000178086">
    <property type="component" value="Unassembled WGS sequence"/>
</dbReference>
<keyword evidence="8 10" id="KW-0131">Cell cycle</keyword>
<keyword evidence="2 10" id="KW-0436">Ligase</keyword>
<dbReference type="InterPro" id="IPR005863">
    <property type="entry name" value="UDP-N-AcMur_synth"/>
</dbReference>
<evidence type="ECO:0000256" key="6">
    <source>
        <dbReference type="ARBA" id="ARBA00022960"/>
    </source>
</evidence>
<feature type="domain" description="Mur ligase central" evidence="14">
    <location>
        <begin position="114"/>
        <end position="300"/>
    </location>
</feature>
<keyword evidence="4 10" id="KW-0547">Nucleotide-binding</keyword>
<gene>
    <name evidence="10" type="primary">murF</name>
    <name evidence="15" type="ORF">A2074_06745</name>
</gene>
<comment type="caution">
    <text evidence="15">The sequence shown here is derived from an EMBL/GenBank/DDBJ whole genome shotgun (WGS) entry which is preliminary data.</text>
</comment>
<evidence type="ECO:0000256" key="9">
    <source>
        <dbReference type="ARBA" id="ARBA00023316"/>
    </source>
</evidence>
<dbReference type="InterPro" id="IPR035911">
    <property type="entry name" value="MurE/MurF_N"/>
</dbReference>
<evidence type="ECO:0000256" key="2">
    <source>
        <dbReference type="ARBA" id="ARBA00022598"/>
    </source>
</evidence>
<feature type="domain" description="Mur ligase N-terminal catalytic" evidence="12">
    <location>
        <begin position="26"/>
        <end position="75"/>
    </location>
</feature>
<dbReference type="InterPro" id="IPR013221">
    <property type="entry name" value="Mur_ligase_cen"/>
</dbReference>
<keyword evidence="1 10" id="KW-0963">Cytoplasm</keyword>
<evidence type="ECO:0000256" key="1">
    <source>
        <dbReference type="ARBA" id="ARBA00022490"/>
    </source>
</evidence>
<feature type="binding site" evidence="10">
    <location>
        <begin position="116"/>
        <end position="122"/>
    </location>
    <ligand>
        <name>ATP</name>
        <dbReference type="ChEBI" id="CHEBI:30616"/>
    </ligand>
</feature>
<reference evidence="15 16" key="1">
    <citation type="journal article" date="2016" name="Nat. Commun.">
        <title>Thousands of microbial genomes shed light on interconnected biogeochemical processes in an aquifer system.</title>
        <authorList>
            <person name="Anantharaman K."/>
            <person name="Brown C.T."/>
            <person name="Hug L.A."/>
            <person name="Sharon I."/>
            <person name="Castelle C.J."/>
            <person name="Probst A.J."/>
            <person name="Thomas B.C."/>
            <person name="Singh A."/>
            <person name="Wilkins M.J."/>
            <person name="Karaoz U."/>
            <person name="Brodie E.L."/>
            <person name="Williams K.H."/>
            <person name="Hubbard S.S."/>
            <person name="Banfield J.F."/>
        </authorList>
    </citation>
    <scope>NUCLEOTIDE SEQUENCE [LARGE SCALE GENOMIC DNA]</scope>
</reference>
<dbReference type="Pfam" id="PF01225">
    <property type="entry name" value="Mur_ligase"/>
    <property type="match status" value="1"/>
</dbReference>
<dbReference type="GO" id="GO:0051301">
    <property type="term" value="P:cell division"/>
    <property type="evidence" value="ECO:0007669"/>
    <property type="project" value="UniProtKB-KW"/>
</dbReference>
<comment type="subcellular location">
    <subcellularLocation>
        <location evidence="10 11">Cytoplasm</location>
    </subcellularLocation>
</comment>
<dbReference type="Pfam" id="PF02875">
    <property type="entry name" value="Mur_ligase_C"/>
    <property type="match status" value="1"/>
</dbReference>
<feature type="domain" description="Mur ligase C-terminal" evidence="13">
    <location>
        <begin position="323"/>
        <end position="450"/>
    </location>
</feature>
<dbReference type="SUPFAM" id="SSF63418">
    <property type="entry name" value="MurE/MurF N-terminal domain"/>
    <property type="match status" value="1"/>
</dbReference>
<comment type="similarity">
    <text evidence="10">Belongs to the MurCDEF family. MurF subfamily.</text>
</comment>
<dbReference type="Gene3D" id="3.40.1190.10">
    <property type="entry name" value="Mur-like, catalytic domain"/>
    <property type="match status" value="1"/>
</dbReference>
<evidence type="ECO:0000256" key="10">
    <source>
        <dbReference type="HAMAP-Rule" id="MF_02019"/>
    </source>
</evidence>
<dbReference type="GO" id="GO:0005737">
    <property type="term" value="C:cytoplasm"/>
    <property type="evidence" value="ECO:0007669"/>
    <property type="project" value="UniProtKB-SubCell"/>
</dbReference>
<dbReference type="InterPro" id="IPR036565">
    <property type="entry name" value="Mur-like_cat_sf"/>
</dbReference>
<keyword evidence="5 10" id="KW-0067">ATP-binding</keyword>
<dbReference type="GO" id="GO:0008766">
    <property type="term" value="F:UDP-N-acetylmuramoylalanyl-D-glutamyl-2,6-diaminopimelate-D-alanyl-D-alanine ligase activity"/>
    <property type="evidence" value="ECO:0007669"/>
    <property type="project" value="RHEA"/>
</dbReference>
<dbReference type="PANTHER" id="PTHR43024:SF1">
    <property type="entry name" value="UDP-N-ACETYLMURAMOYL-TRIPEPTIDE--D-ALANYL-D-ALANINE LIGASE"/>
    <property type="match status" value="1"/>
</dbReference>
<dbReference type="SUPFAM" id="SSF53623">
    <property type="entry name" value="MurD-like peptide ligases, catalytic domain"/>
    <property type="match status" value="1"/>
</dbReference>
<evidence type="ECO:0000256" key="3">
    <source>
        <dbReference type="ARBA" id="ARBA00022618"/>
    </source>
</evidence>
<organism evidence="15 16">
    <name type="scientific">Candidatus Aquicultor primus</name>
    <dbReference type="NCBI Taxonomy" id="1797195"/>
    <lineage>
        <taxon>Bacteria</taxon>
        <taxon>Bacillati</taxon>
        <taxon>Actinomycetota</taxon>
        <taxon>Candidatus Aquicultoria</taxon>
        <taxon>Candidatus Aquicultorales</taxon>
        <taxon>Candidatus Aquicultoraceae</taxon>
        <taxon>Candidatus Aquicultor</taxon>
    </lineage>
</organism>
<comment type="pathway">
    <text evidence="10 11">Cell wall biogenesis; peptidoglycan biosynthesis.</text>
</comment>
<evidence type="ECO:0000259" key="14">
    <source>
        <dbReference type="Pfam" id="PF08245"/>
    </source>
</evidence>